<comment type="caution">
    <text evidence="1">The sequence shown here is derived from an EMBL/GenBank/DDBJ whole genome shotgun (WGS) entry which is preliminary data.</text>
</comment>
<organism evidence="1">
    <name type="scientific">Sesamum latifolium</name>
    <dbReference type="NCBI Taxonomy" id="2727402"/>
    <lineage>
        <taxon>Eukaryota</taxon>
        <taxon>Viridiplantae</taxon>
        <taxon>Streptophyta</taxon>
        <taxon>Embryophyta</taxon>
        <taxon>Tracheophyta</taxon>
        <taxon>Spermatophyta</taxon>
        <taxon>Magnoliopsida</taxon>
        <taxon>eudicotyledons</taxon>
        <taxon>Gunneridae</taxon>
        <taxon>Pentapetalae</taxon>
        <taxon>asterids</taxon>
        <taxon>lamiids</taxon>
        <taxon>Lamiales</taxon>
        <taxon>Pedaliaceae</taxon>
        <taxon>Sesamum</taxon>
    </lineage>
</organism>
<evidence type="ECO:0008006" key="2">
    <source>
        <dbReference type="Google" id="ProtNLM"/>
    </source>
</evidence>
<accession>A0AAW2XCC8</accession>
<dbReference type="AlphaFoldDB" id="A0AAW2XCC8"/>
<evidence type="ECO:0000313" key="1">
    <source>
        <dbReference type="EMBL" id="KAL0451433.1"/>
    </source>
</evidence>
<protein>
    <recommendedName>
        <fullName evidence="2">Reverse transcriptase domain-containing protein</fullName>
    </recommendedName>
</protein>
<reference evidence="1" key="2">
    <citation type="journal article" date="2024" name="Plant">
        <title>Genomic evolution and insights into agronomic trait innovations of Sesamum species.</title>
        <authorList>
            <person name="Miao H."/>
            <person name="Wang L."/>
            <person name="Qu L."/>
            <person name="Liu H."/>
            <person name="Sun Y."/>
            <person name="Le M."/>
            <person name="Wang Q."/>
            <person name="Wei S."/>
            <person name="Zheng Y."/>
            <person name="Lin W."/>
            <person name="Duan Y."/>
            <person name="Cao H."/>
            <person name="Xiong S."/>
            <person name="Wang X."/>
            <person name="Wei L."/>
            <person name="Li C."/>
            <person name="Ma Q."/>
            <person name="Ju M."/>
            <person name="Zhao R."/>
            <person name="Li G."/>
            <person name="Mu C."/>
            <person name="Tian Q."/>
            <person name="Mei H."/>
            <person name="Zhang T."/>
            <person name="Gao T."/>
            <person name="Zhang H."/>
        </authorList>
    </citation>
    <scope>NUCLEOTIDE SEQUENCE</scope>
    <source>
        <strain evidence="1">KEN1</strain>
    </source>
</reference>
<reference evidence="1" key="1">
    <citation type="submission" date="2020-06" db="EMBL/GenBank/DDBJ databases">
        <authorList>
            <person name="Li T."/>
            <person name="Hu X."/>
            <person name="Zhang T."/>
            <person name="Song X."/>
            <person name="Zhang H."/>
            <person name="Dai N."/>
            <person name="Sheng W."/>
            <person name="Hou X."/>
            <person name="Wei L."/>
        </authorList>
    </citation>
    <scope>NUCLEOTIDE SEQUENCE</scope>
    <source>
        <strain evidence="1">KEN1</strain>
        <tissue evidence="1">Leaf</tissue>
    </source>
</reference>
<sequence>MIRKAEREGLIHGIAVSRTAPPISHLLFADDTLIYCHTSADALQCIKHILLSFEKASGLKINLHKSAMVFSRNVEERLQQDLAGILEVAVVPKHDKYLGLSTVAGHSKKELSLALRIAFGINSRVGRPINFLRELESTMADFFWHGGEVSKIHWKAWPKLCKPRMEATSTSMDRPSWRLKSVLGARPSFTWRSIWSARDLLAAGIRWKIGTGHYVPILGQPWLPRPTTFQLQQAPVSLPADYKVFTLITPADEWNEALVRAEFCLDDVDYILGIRLPGSDSRDELICHYGSKGTFSVKSAYSLALELNE</sequence>
<dbReference type="PANTHER" id="PTHR33116">
    <property type="entry name" value="REVERSE TRANSCRIPTASE ZINC-BINDING DOMAIN-CONTAINING PROTEIN-RELATED-RELATED"/>
    <property type="match status" value="1"/>
</dbReference>
<proteinExistence type="predicted"/>
<dbReference type="PANTHER" id="PTHR33116:SF86">
    <property type="entry name" value="REVERSE TRANSCRIPTASE DOMAIN-CONTAINING PROTEIN"/>
    <property type="match status" value="1"/>
</dbReference>
<gene>
    <name evidence="1" type="ORF">Slati_1121400</name>
</gene>
<name>A0AAW2XCC8_9LAMI</name>
<dbReference type="EMBL" id="JACGWN010000004">
    <property type="protein sequence ID" value="KAL0451433.1"/>
    <property type="molecule type" value="Genomic_DNA"/>
</dbReference>